<protein>
    <recommendedName>
        <fullName evidence="8">Glutamate--tRNA ligase</fullName>
        <ecNumber evidence="8">6.1.1.17</ecNumber>
    </recommendedName>
    <alternativeName>
        <fullName evidence="8">Glutamyl-tRNA synthetase</fullName>
        <shortName evidence="8">GluRS</shortName>
    </alternativeName>
</protein>
<organism evidence="11 12">
    <name type="scientific">Heliobacterium mobile</name>
    <name type="common">Heliobacillus mobilis</name>
    <dbReference type="NCBI Taxonomy" id="28064"/>
    <lineage>
        <taxon>Bacteria</taxon>
        <taxon>Bacillati</taxon>
        <taxon>Bacillota</taxon>
        <taxon>Clostridia</taxon>
        <taxon>Eubacteriales</taxon>
        <taxon>Heliobacteriaceae</taxon>
        <taxon>Heliobacterium</taxon>
    </lineage>
</organism>
<dbReference type="GO" id="GO:0008270">
    <property type="term" value="F:zinc ion binding"/>
    <property type="evidence" value="ECO:0007669"/>
    <property type="project" value="InterPro"/>
</dbReference>
<dbReference type="InterPro" id="IPR033910">
    <property type="entry name" value="GluRS_core"/>
</dbReference>
<keyword evidence="2 8" id="KW-0963">Cytoplasm</keyword>
<sequence length="498" mass="55758">MNREKEHDLVQNVRVRFAPSPTGPLHIGGARSALFNFLLARRFGGQFIVRIEDTDLERSSLESEKNILDSLEWLGITWDEGIRVGGPHAPYRQTERLSIYTEAAEKLLASGQAYRCYCSEEELEAQRQAFIDKGEMPRYAGNCRCLSPEDEARYQAEGRKPVIRFRVPDEGAVTVDDLVRGQVSFDCAGIGDFIIVKSDGIPTYNFAVVLDDASMDITHVIRGEEHLSNTPRQLLIYDALGLSRPKFAHVSLILGKDRTKMSKRHGSTSVVAYQSQGYLPEALVNFLVLLGWSPEGEEEIFTLDELISRFSLDRVAKNPAVFDSDKLNYINGVYIRKAEIDRLIELALPHLREAGYLAEALDDGQKQKVRWMMQAVQEKISYMAQVADFAPLFFGDEVTFESDEAKAVLAEEQVPLVLNAFLQKITDGRAIEPDSVKALLKEVTKETKQGGKKVFMPIRIALTGQQHGPDLNYIIAALGRESVVARVRHSAAQLDLSL</sequence>
<dbReference type="CDD" id="cd00808">
    <property type="entry name" value="GluRS_core"/>
    <property type="match status" value="1"/>
</dbReference>
<comment type="caution">
    <text evidence="11">The sequence shown here is derived from an EMBL/GenBank/DDBJ whole genome shotgun (WGS) entry which is preliminary data.</text>
</comment>
<evidence type="ECO:0000256" key="4">
    <source>
        <dbReference type="ARBA" id="ARBA00022741"/>
    </source>
</evidence>
<dbReference type="InterPro" id="IPR001412">
    <property type="entry name" value="aa-tRNA-synth_I_CS"/>
</dbReference>
<name>A0A6I3SKP4_HELMO</name>
<feature type="binding site" evidence="8">
    <location>
        <position position="263"/>
    </location>
    <ligand>
        <name>ATP</name>
        <dbReference type="ChEBI" id="CHEBI:30616"/>
    </ligand>
</feature>
<feature type="short sequence motif" description="'KMSKS' region" evidence="8">
    <location>
        <begin position="260"/>
        <end position="264"/>
    </location>
</feature>
<feature type="domain" description="Aminoacyl-tRNA synthetase class I anticodon-binding" evidence="10">
    <location>
        <begin position="342"/>
        <end position="489"/>
    </location>
</feature>
<evidence type="ECO:0000256" key="6">
    <source>
        <dbReference type="ARBA" id="ARBA00022917"/>
    </source>
</evidence>
<evidence type="ECO:0000256" key="3">
    <source>
        <dbReference type="ARBA" id="ARBA00022598"/>
    </source>
</evidence>
<dbReference type="InterPro" id="IPR004527">
    <property type="entry name" value="Glu-tRNA-ligase_bac/mito"/>
</dbReference>
<keyword evidence="3 8" id="KW-0436">Ligase</keyword>
<evidence type="ECO:0000256" key="2">
    <source>
        <dbReference type="ARBA" id="ARBA00022490"/>
    </source>
</evidence>
<dbReference type="PRINTS" id="PR00987">
    <property type="entry name" value="TRNASYNTHGLU"/>
</dbReference>
<dbReference type="InterPro" id="IPR008925">
    <property type="entry name" value="aa_tRNA-synth_I_cd-bd_sf"/>
</dbReference>
<evidence type="ECO:0000313" key="11">
    <source>
        <dbReference type="EMBL" id="MTV49504.1"/>
    </source>
</evidence>
<proteinExistence type="inferred from homology"/>
<evidence type="ECO:0000256" key="1">
    <source>
        <dbReference type="ARBA" id="ARBA00007894"/>
    </source>
</evidence>
<dbReference type="Proteomes" id="UP000430670">
    <property type="component" value="Unassembled WGS sequence"/>
</dbReference>
<dbReference type="InterPro" id="IPR020751">
    <property type="entry name" value="aa-tRNA-synth_I_codon-bd_sub2"/>
</dbReference>
<dbReference type="InterPro" id="IPR045462">
    <property type="entry name" value="aa-tRNA-synth_I_cd-bd"/>
</dbReference>
<comment type="catalytic activity">
    <reaction evidence="8">
        <text>tRNA(Glu) + L-glutamate + ATP = L-glutamyl-tRNA(Glu) + AMP + diphosphate</text>
        <dbReference type="Rhea" id="RHEA:23540"/>
        <dbReference type="Rhea" id="RHEA-COMP:9663"/>
        <dbReference type="Rhea" id="RHEA-COMP:9680"/>
        <dbReference type="ChEBI" id="CHEBI:29985"/>
        <dbReference type="ChEBI" id="CHEBI:30616"/>
        <dbReference type="ChEBI" id="CHEBI:33019"/>
        <dbReference type="ChEBI" id="CHEBI:78442"/>
        <dbReference type="ChEBI" id="CHEBI:78520"/>
        <dbReference type="ChEBI" id="CHEBI:456215"/>
        <dbReference type="EC" id="6.1.1.17"/>
    </reaction>
</comment>
<dbReference type="InterPro" id="IPR049940">
    <property type="entry name" value="GluQ/Sye"/>
</dbReference>
<dbReference type="GO" id="GO:0005829">
    <property type="term" value="C:cytosol"/>
    <property type="evidence" value="ECO:0007669"/>
    <property type="project" value="TreeGrafter"/>
</dbReference>
<evidence type="ECO:0000256" key="8">
    <source>
        <dbReference type="HAMAP-Rule" id="MF_00022"/>
    </source>
</evidence>
<dbReference type="SUPFAM" id="SSF52374">
    <property type="entry name" value="Nucleotidylyl transferase"/>
    <property type="match status" value="1"/>
</dbReference>
<gene>
    <name evidence="8" type="primary">gltX</name>
    <name evidence="11" type="ORF">GJ688_10995</name>
</gene>
<dbReference type="Pfam" id="PF19269">
    <property type="entry name" value="Anticodon_2"/>
    <property type="match status" value="1"/>
</dbReference>
<comment type="similarity">
    <text evidence="1 8">Belongs to the class-I aminoacyl-tRNA synthetase family. Glutamate--tRNA ligase type 1 subfamily.</text>
</comment>
<dbReference type="FunFam" id="3.40.50.620:FF:000045">
    <property type="entry name" value="Glutamate--tRNA ligase, mitochondrial"/>
    <property type="match status" value="1"/>
</dbReference>
<feature type="short sequence motif" description="'HIGH' region" evidence="8">
    <location>
        <begin position="19"/>
        <end position="29"/>
    </location>
</feature>
<dbReference type="InterPro" id="IPR000924">
    <property type="entry name" value="Glu/Gln-tRNA-synth"/>
</dbReference>
<evidence type="ECO:0000256" key="5">
    <source>
        <dbReference type="ARBA" id="ARBA00022840"/>
    </source>
</evidence>
<dbReference type="Gene3D" id="1.10.10.350">
    <property type="match status" value="1"/>
</dbReference>
<dbReference type="PANTHER" id="PTHR43311:SF2">
    <property type="entry name" value="GLUTAMATE--TRNA LIGASE, MITOCHONDRIAL-RELATED"/>
    <property type="match status" value="1"/>
</dbReference>
<dbReference type="HAMAP" id="MF_00022">
    <property type="entry name" value="Glu_tRNA_synth_type1"/>
    <property type="match status" value="1"/>
</dbReference>
<dbReference type="GO" id="GO:0000049">
    <property type="term" value="F:tRNA binding"/>
    <property type="evidence" value="ECO:0007669"/>
    <property type="project" value="InterPro"/>
</dbReference>
<keyword evidence="7 8" id="KW-0030">Aminoacyl-tRNA synthetase</keyword>
<dbReference type="InterPro" id="IPR014729">
    <property type="entry name" value="Rossmann-like_a/b/a_fold"/>
</dbReference>
<dbReference type="PROSITE" id="PS00178">
    <property type="entry name" value="AA_TRNA_LIGASE_I"/>
    <property type="match status" value="1"/>
</dbReference>
<accession>A0A6I3SKP4</accession>
<keyword evidence="6 8" id="KW-0648">Protein biosynthesis</keyword>
<dbReference type="GO" id="GO:0005524">
    <property type="term" value="F:ATP binding"/>
    <property type="evidence" value="ECO:0007669"/>
    <property type="project" value="UniProtKB-UniRule"/>
</dbReference>
<dbReference type="InterPro" id="IPR020058">
    <property type="entry name" value="Glu/Gln-tRNA-synth_Ib_cat-dom"/>
</dbReference>
<comment type="function">
    <text evidence="8">Catalyzes the attachment of glutamate to tRNA(Glu) in a two-step reaction: glutamate is first activated by ATP to form Glu-AMP and then transferred to the acceptor end of tRNA(Glu).</text>
</comment>
<dbReference type="GO" id="GO:0004818">
    <property type="term" value="F:glutamate-tRNA ligase activity"/>
    <property type="evidence" value="ECO:0007669"/>
    <property type="project" value="UniProtKB-UniRule"/>
</dbReference>
<dbReference type="SUPFAM" id="SSF48163">
    <property type="entry name" value="An anticodon-binding domain of class I aminoacyl-tRNA synthetases"/>
    <property type="match status" value="1"/>
</dbReference>
<feature type="domain" description="Glutamyl/glutaminyl-tRNA synthetase class Ib catalytic" evidence="9">
    <location>
        <begin position="12"/>
        <end position="328"/>
    </location>
</feature>
<dbReference type="AlphaFoldDB" id="A0A6I3SKP4"/>
<evidence type="ECO:0000259" key="10">
    <source>
        <dbReference type="Pfam" id="PF19269"/>
    </source>
</evidence>
<dbReference type="NCBIfam" id="TIGR00464">
    <property type="entry name" value="gltX_bact"/>
    <property type="match status" value="1"/>
</dbReference>
<dbReference type="PANTHER" id="PTHR43311">
    <property type="entry name" value="GLUTAMATE--TRNA LIGASE"/>
    <property type="match status" value="1"/>
</dbReference>
<dbReference type="FunFam" id="1.10.10.350:FF:000002">
    <property type="entry name" value="Glutamate--tRNA ligase"/>
    <property type="match status" value="1"/>
</dbReference>
<comment type="subcellular location">
    <subcellularLocation>
        <location evidence="8">Cytoplasm</location>
    </subcellularLocation>
</comment>
<dbReference type="EC" id="6.1.1.17" evidence="8"/>
<comment type="subunit">
    <text evidence="8">Monomer.</text>
</comment>
<reference evidence="11 12" key="1">
    <citation type="submission" date="2019-11" db="EMBL/GenBank/DDBJ databases">
        <title>Whole-genome sequence of a the green, strictly anaerobic photosynthetic bacterium Heliobacillus mobilis DSM 6151.</title>
        <authorList>
            <person name="Kyndt J.A."/>
            <person name="Meyer T.E."/>
        </authorList>
    </citation>
    <scope>NUCLEOTIDE SEQUENCE [LARGE SCALE GENOMIC DNA]</scope>
    <source>
        <strain evidence="11 12">DSM 6151</strain>
    </source>
</reference>
<dbReference type="Pfam" id="PF00749">
    <property type="entry name" value="tRNA-synt_1c"/>
    <property type="match status" value="1"/>
</dbReference>
<evidence type="ECO:0000256" key="7">
    <source>
        <dbReference type="ARBA" id="ARBA00023146"/>
    </source>
</evidence>
<dbReference type="GO" id="GO:0006424">
    <property type="term" value="P:glutamyl-tRNA aminoacylation"/>
    <property type="evidence" value="ECO:0007669"/>
    <property type="project" value="UniProtKB-UniRule"/>
</dbReference>
<dbReference type="Gene3D" id="3.40.50.620">
    <property type="entry name" value="HUPs"/>
    <property type="match status" value="1"/>
</dbReference>
<dbReference type="EMBL" id="WNKU01000011">
    <property type="protein sequence ID" value="MTV49504.1"/>
    <property type="molecule type" value="Genomic_DNA"/>
</dbReference>
<keyword evidence="5 8" id="KW-0067">ATP-binding</keyword>
<keyword evidence="12" id="KW-1185">Reference proteome</keyword>
<evidence type="ECO:0000259" key="9">
    <source>
        <dbReference type="Pfam" id="PF00749"/>
    </source>
</evidence>
<keyword evidence="4 8" id="KW-0547">Nucleotide-binding</keyword>
<comment type="caution">
    <text evidence="8">Lacks conserved residue(s) required for the propagation of feature annotation.</text>
</comment>
<evidence type="ECO:0000313" key="12">
    <source>
        <dbReference type="Proteomes" id="UP000430670"/>
    </source>
</evidence>